<evidence type="ECO:0000259" key="12">
    <source>
        <dbReference type="Pfam" id="PF02709"/>
    </source>
</evidence>
<dbReference type="Proteomes" id="UP001186944">
    <property type="component" value="Unassembled WGS sequence"/>
</dbReference>
<evidence type="ECO:0000256" key="4">
    <source>
        <dbReference type="ARBA" id="ARBA00022676"/>
    </source>
</evidence>
<evidence type="ECO:0000256" key="1">
    <source>
        <dbReference type="ARBA" id="ARBA00004606"/>
    </source>
</evidence>
<dbReference type="InterPro" id="IPR027995">
    <property type="entry name" value="Galactosyl_T_N"/>
</dbReference>
<dbReference type="GO" id="GO:0016020">
    <property type="term" value="C:membrane"/>
    <property type="evidence" value="ECO:0007669"/>
    <property type="project" value="UniProtKB-SubCell"/>
</dbReference>
<keyword evidence="8 11" id="KW-1133">Transmembrane helix</keyword>
<dbReference type="InterPro" id="IPR029044">
    <property type="entry name" value="Nucleotide-diphossugar_trans"/>
</dbReference>
<comment type="caution">
    <text evidence="14">The sequence shown here is derived from an EMBL/GenBank/DDBJ whole genome shotgun (WGS) entry which is preliminary data.</text>
</comment>
<evidence type="ECO:0000256" key="9">
    <source>
        <dbReference type="ARBA" id="ARBA00023136"/>
    </source>
</evidence>
<evidence type="ECO:0000256" key="11">
    <source>
        <dbReference type="RuleBase" id="RU368121"/>
    </source>
</evidence>
<evidence type="ECO:0000259" key="13">
    <source>
        <dbReference type="Pfam" id="PF13733"/>
    </source>
</evidence>
<dbReference type="GO" id="GO:0008378">
    <property type="term" value="F:galactosyltransferase activity"/>
    <property type="evidence" value="ECO:0007669"/>
    <property type="project" value="TreeGrafter"/>
</dbReference>
<evidence type="ECO:0000256" key="8">
    <source>
        <dbReference type="ARBA" id="ARBA00022989"/>
    </source>
</evidence>
<proteinExistence type="inferred from homology"/>
<evidence type="ECO:0000256" key="7">
    <source>
        <dbReference type="ARBA" id="ARBA00022968"/>
    </source>
</evidence>
<evidence type="ECO:0000256" key="5">
    <source>
        <dbReference type="ARBA" id="ARBA00022679"/>
    </source>
</evidence>
<dbReference type="Gene3D" id="3.90.550.10">
    <property type="entry name" value="Spore Coat Polysaccharide Biosynthesis Protein SpsA, Chain A"/>
    <property type="match status" value="1"/>
</dbReference>
<keyword evidence="9 11" id="KW-0472">Membrane</keyword>
<evidence type="ECO:0000256" key="3">
    <source>
        <dbReference type="ARBA" id="ARBA00005735"/>
    </source>
</evidence>
<organism evidence="14 15">
    <name type="scientific">Pinctada imbricata</name>
    <name type="common">Atlantic pearl-oyster</name>
    <name type="synonym">Pinctada martensii</name>
    <dbReference type="NCBI Taxonomy" id="66713"/>
    <lineage>
        <taxon>Eukaryota</taxon>
        <taxon>Metazoa</taxon>
        <taxon>Spiralia</taxon>
        <taxon>Lophotrochozoa</taxon>
        <taxon>Mollusca</taxon>
        <taxon>Bivalvia</taxon>
        <taxon>Autobranchia</taxon>
        <taxon>Pteriomorphia</taxon>
        <taxon>Pterioida</taxon>
        <taxon>Pterioidea</taxon>
        <taxon>Pteriidae</taxon>
        <taxon>Pinctada</taxon>
    </lineage>
</organism>
<name>A0AA89C5Y4_PINIB</name>
<evidence type="ECO:0000256" key="6">
    <source>
        <dbReference type="ARBA" id="ARBA00022692"/>
    </source>
</evidence>
<comment type="pathway">
    <text evidence="2 11">Protein modification; protein glycosylation.</text>
</comment>
<comment type="subcellular location">
    <subcellularLocation>
        <location evidence="1">Membrane</location>
        <topology evidence="1">Single-pass type II membrane protein</topology>
    </subcellularLocation>
</comment>
<dbReference type="EC" id="2.4.1.-" evidence="11"/>
<comment type="function">
    <text evidence="11">Catalyses the transfer of galactose onto proteins or lipids.</text>
</comment>
<reference evidence="14" key="1">
    <citation type="submission" date="2019-08" db="EMBL/GenBank/DDBJ databases">
        <title>The improved chromosome-level genome for the pearl oyster Pinctada fucata martensii using PacBio sequencing and Hi-C.</title>
        <authorList>
            <person name="Zheng Z."/>
        </authorList>
    </citation>
    <scope>NUCLEOTIDE SEQUENCE</scope>
    <source>
        <strain evidence="14">ZZ-2019</strain>
        <tissue evidence="14">Adductor muscle</tissue>
    </source>
</reference>
<keyword evidence="5 11" id="KW-0808">Transferase</keyword>
<dbReference type="Pfam" id="PF13733">
    <property type="entry name" value="Glyco_transf_7N"/>
    <property type="match status" value="1"/>
</dbReference>
<feature type="domain" description="Galactosyltransferase C-terminal" evidence="12">
    <location>
        <begin position="210"/>
        <end position="287"/>
    </location>
</feature>
<dbReference type="CDD" id="cd00899">
    <property type="entry name" value="b4GalT"/>
    <property type="match status" value="1"/>
</dbReference>
<gene>
    <name evidence="14" type="ORF">FSP39_021857</name>
</gene>
<evidence type="ECO:0000256" key="2">
    <source>
        <dbReference type="ARBA" id="ARBA00004922"/>
    </source>
</evidence>
<feature type="domain" description="Galactosyltransferase N-terminal" evidence="13">
    <location>
        <begin position="73"/>
        <end position="205"/>
    </location>
</feature>
<dbReference type="GO" id="GO:0005975">
    <property type="term" value="P:carbohydrate metabolic process"/>
    <property type="evidence" value="ECO:0007669"/>
    <property type="project" value="InterPro"/>
</dbReference>
<feature type="transmembrane region" description="Helical" evidence="11">
    <location>
        <begin position="20"/>
        <end position="44"/>
    </location>
</feature>
<comment type="similarity">
    <text evidence="3 11">Belongs to the glycosyltransferase 7 family.</text>
</comment>
<dbReference type="PANTHER" id="PTHR19300:SF57">
    <property type="entry name" value="BETA-1,4-N-ACETYLGALACTOSAMINYLTRANSFERASE"/>
    <property type="match status" value="1"/>
</dbReference>
<dbReference type="SUPFAM" id="SSF53448">
    <property type="entry name" value="Nucleotide-diphospho-sugar transferases"/>
    <property type="match status" value="1"/>
</dbReference>
<dbReference type="PRINTS" id="PR02050">
    <property type="entry name" value="B14GALTRFASE"/>
</dbReference>
<protein>
    <recommendedName>
        <fullName evidence="11">Beta-1,4-galactosyltransferase</fullName>
        <ecNumber evidence="11">2.4.1.-</ecNumber>
    </recommendedName>
</protein>
<evidence type="ECO:0000313" key="14">
    <source>
        <dbReference type="EMBL" id="KAK3096002.1"/>
    </source>
</evidence>
<keyword evidence="10 11" id="KW-0325">Glycoprotein</keyword>
<evidence type="ECO:0000256" key="10">
    <source>
        <dbReference type="ARBA" id="ARBA00023180"/>
    </source>
</evidence>
<dbReference type="AlphaFoldDB" id="A0AA89C5Y4"/>
<accession>A0AA89C5Y4</accession>
<dbReference type="InterPro" id="IPR027791">
    <property type="entry name" value="Galactosyl_T_C"/>
</dbReference>
<dbReference type="GO" id="GO:0005794">
    <property type="term" value="C:Golgi apparatus"/>
    <property type="evidence" value="ECO:0007669"/>
    <property type="project" value="TreeGrafter"/>
</dbReference>
<keyword evidence="15" id="KW-1185">Reference proteome</keyword>
<dbReference type="EMBL" id="VSWD01000008">
    <property type="protein sequence ID" value="KAK3096002.1"/>
    <property type="molecule type" value="Genomic_DNA"/>
</dbReference>
<keyword evidence="6 11" id="KW-0812">Transmembrane</keyword>
<keyword evidence="7 11" id="KW-0735">Signal-anchor</keyword>
<keyword evidence="4 11" id="KW-0328">Glycosyltransferase</keyword>
<dbReference type="PANTHER" id="PTHR19300">
    <property type="entry name" value="BETA-1,4-GALACTOSYLTRANSFERASE"/>
    <property type="match status" value="1"/>
</dbReference>
<evidence type="ECO:0000313" key="15">
    <source>
        <dbReference type="Proteomes" id="UP001186944"/>
    </source>
</evidence>
<dbReference type="InterPro" id="IPR003859">
    <property type="entry name" value="Galactosyl_T"/>
</dbReference>
<dbReference type="Pfam" id="PF02709">
    <property type="entry name" value="Glyco_transf_7C"/>
    <property type="match status" value="1"/>
</dbReference>
<sequence length="375" mass="43801">MKAVMRRFWDMLSDGRPRVIRRLIMSWIWTILFVTCVGVVLILMNNLSEKSKLTRDTDTVDTVTAVEADSRLCPLVPPNLKGRLKIEKAASTWRELETRYDNVKEGGVYSPNECQSRHKVAIIIPYRDREHHLRVFLNHYHPLLQRQQIQYAIYVIDLAPGSMFNRAMLLNIGFTEASRIDDYGCYIFHDVDFMAEDDRNIYTCSDTEPRHMGVSLDIHKYKLLYPQYFGGTSAMTKEQFMLVNGFSNKFFGWGGEDDDMYYRIKQNKMSISRIESSIARYTMLSHKPDMEMNKDRWSMVKEVKKRWRVDGLNSLQYKVLSINKYKLYTHIKVQINQKEIMKVSATCIAVHVILNTDSTTKYKPTSGPNGHILFT</sequence>